<dbReference type="GO" id="GO:0009002">
    <property type="term" value="F:serine-type D-Ala-D-Ala carboxypeptidase activity"/>
    <property type="evidence" value="ECO:0007669"/>
    <property type="project" value="UniProtKB-EC"/>
</dbReference>
<comment type="caution">
    <text evidence="3">The sequence shown here is derived from an EMBL/GenBank/DDBJ whole genome shotgun (WGS) entry which is preliminary data.</text>
</comment>
<dbReference type="PRINTS" id="PR00922">
    <property type="entry name" value="DADACBPTASE3"/>
</dbReference>
<keyword evidence="2 3" id="KW-0378">Hydrolase</keyword>
<dbReference type="NCBIfam" id="TIGR00666">
    <property type="entry name" value="PBP4"/>
    <property type="match status" value="1"/>
</dbReference>
<dbReference type="Gene3D" id="3.40.710.10">
    <property type="entry name" value="DD-peptidase/beta-lactamase superfamily"/>
    <property type="match status" value="2"/>
</dbReference>
<evidence type="ECO:0000256" key="1">
    <source>
        <dbReference type="ARBA" id="ARBA00006096"/>
    </source>
</evidence>
<comment type="similarity">
    <text evidence="1">Belongs to the peptidase S13 family.</text>
</comment>
<gene>
    <name evidence="3" type="primary">dacB</name>
    <name evidence="3" type="ORF">NDI38_29525</name>
</gene>
<keyword evidence="4" id="KW-1185">Reference proteome</keyword>
<evidence type="ECO:0000313" key="4">
    <source>
        <dbReference type="Proteomes" id="UP001476950"/>
    </source>
</evidence>
<dbReference type="PANTHER" id="PTHR30023:SF0">
    <property type="entry name" value="PENICILLIN-SENSITIVE CARBOXYPEPTIDASE A"/>
    <property type="match status" value="1"/>
</dbReference>
<keyword evidence="3" id="KW-0645">Protease</keyword>
<name>A0ABV0KW91_9CYAN</name>
<keyword evidence="3" id="KW-0121">Carboxypeptidase</keyword>
<evidence type="ECO:0000313" key="3">
    <source>
        <dbReference type="EMBL" id="MEP1062519.1"/>
    </source>
</evidence>
<dbReference type="EMBL" id="JAMPLM010000070">
    <property type="protein sequence ID" value="MEP1062519.1"/>
    <property type="molecule type" value="Genomic_DNA"/>
</dbReference>
<dbReference type="Pfam" id="PF02113">
    <property type="entry name" value="Peptidase_S13"/>
    <property type="match status" value="1"/>
</dbReference>
<proteinExistence type="inferred from homology"/>
<dbReference type="Proteomes" id="UP001476950">
    <property type="component" value="Unassembled WGS sequence"/>
</dbReference>
<dbReference type="PANTHER" id="PTHR30023">
    <property type="entry name" value="D-ALANYL-D-ALANINE CARBOXYPEPTIDASE"/>
    <property type="match status" value="1"/>
</dbReference>
<organism evidence="3 4">
    <name type="scientific">Stenomitos frigidus AS-A4</name>
    <dbReference type="NCBI Taxonomy" id="2933935"/>
    <lineage>
        <taxon>Bacteria</taxon>
        <taxon>Bacillati</taxon>
        <taxon>Cyanobacteriota</taxon>
        <taxon>Cyanophyceae</taxon>
        <taxon>Leptolyngbyales</taxon>
        <taxon>Leptolyngbyaceae</taxon>
        <taxon>Stenomitos</taxon>
    </lineage>
</organism>
<dbReference type="InterPro" id="IPR012338">
    <property type="entry name" value="Beta-lactam/transpept-like"/>
</dbReference>
<dbReference type="InterPro" id="IPR000667">
    <property type="entry name" value="Peptidase_S13"/>
</dbReference>
<protein>
    <submittedName>
        <fullName evidence="3">D-alanyl-D-alanine carboxypeptidase/D-alanyl-D-alanine-endopeptidase</fullName>
        <ecNumber evidence="3">3.4.16.4</ecNumber>
    </submittedName>
</protein>
<accession>A0ABV0KW91</accession>
<dbReference type="SUPFAM" id="SSF56601">
    <property type="entry name" value="beta-lactamase/transpeptidase-like"/>
    <property type="match status" value="1"/>
</dbReference>
<reference evidence="3 4" key="1">
    <citation type="submission" date="2022-04" db="EMBL/GenBank/DDBJ databases">
        <title>Positive selection, recombination, and allopatry shape intraspecific diversity of widespread and dominant cyanobacteria.</title>
        <authorList>
            <person name="Wei J."/>
            <person name="Shu W."/>
            <person name="Hu C."/>
        </authorList>
    </citation>
    <scope>NUCLEOTIDE SEQUENCE [LARGE SCALE GENOMIC DNA]</scope>
    <source>
        <strain evidence="3 4">AS-A4</strain>
    </source>
</reference>
<dbReference type="EC" id="3.4.16.4" evidence="3"/>
<sequence>MSLPRSTVLAQASTAGAVCSAQLGGAIDRIANRPALANVRWGILVQTLDNSTRRQTLFARNAATPLIPASNVKILTTAAALTALGANYRFRTAVFGDRTQPNLSQTTLRIVGHGDPTLTTPQLKTLVQQLSQQGVQQVEQLIGDDTYFRGAATNPYWDADDTAQGYGAPVNSLMLNQNAIGVTLFPQRVGQPLRVQWDDPTDARTWRTSNQTVTVSANGSEFVDASRASNQALMRLTGQLRVGSEAETIAVSVPNPGNYLIDKFRTALAAANIVVQRSTVVKMTPAPPGLVELAAVESPPLAQLLVETNRESNNIYAETLLKTLGVTQTASNQDATTSGIAAIKATLTPLGVNAAGYSMVDGSGLASRNRASSEALVQTLQAMAQRLDAAVYRNSLAIAGVNGTLKNRFRNTAAQGKLQGKTGTIGGVVALSGYLTPPNHPDLAFSVLTNYAGTSTATVRGAVDEIVLVLTRLRSC</sequence>
<dbReference type="RefSeq" id="WP_242033657.1">
    <property type="nucleotide sequence ID" value="NZ_JAMPLM010000070.1"/>
</dbReference>
<evidence type="ECO:0000256" key="2">
    <source>
        <dbReference type="ARBA" id="ARBA00022801"/>
    </source>
</evidence>